<dbReference type="KEGG" id="crf:FRC0190_02054"/>
<feature type="transmembrane region" description="Helical" evidence="1">
    <location>
        <begin position="65"/>
        <end position="86"/>
    </location>
</feature>
<dbReference type="AlphaFoldDB" id="A0A6I8MEJ0"/>
<dbReference type="EMBL" id="LR738855">
    <property type="protein sequence ID" value="VZH86118.1"/>
    <property type="molecule type" value="Genomic_DNA"/>
</dbReference>
<sequence>MTFIYDSDCGFCQWSAQHLARINPALTITPGHPTAAELHTEHGVERGHRAIGMALVQAPRRWAHIAGWVLLRPYLHWLFAGIYAVIARYRHRLGPLVGASSCRL</sequence>
<reference evidence="3 4" key="1">
    <citation type="submission" date="2019-11" db="EMBL/GenBank/DDBJ databases">
        <authorList>
            <person name="Brisse S."/>
        </authorList>
    </citation>
    <scope>NUCLEOTIDE SEQUENCE [LARGE SCALE GENOMIC DNA]</scope>
    <source>
        <strain evidence="3">FRC0190</strain>
    </source>
</reference>
<organism evidence="3 4">
    <name type="scientific">Corynebacterium rouxii</name>
    <dbReference type="NCBI Taxonomy" id="2719119"/>
    <lineage>
        <taxon>Bacteria</taxon>
        <taxon>Bacillati</taxon>
        <taxon>Actinomycetota</taxon>
        <taxon>Actinomycetes</taxon>
        <taxon>Mycobacteriales</taxon>
        <taxon>Corynebacteriaceae</taxon>
        <taxon>Corynebacterium</taxon>
    </lineage>
</organism>
<accession>A0A6I8MEJ0</accession>
<evidence type="ECO:0008006" key="6">
    <source>
        <dbReference type="Google" id="ProtNLM"/>
    </source>
</evidence>
<keyword evidence="1" id="KW-0812">Transmembrane</keyword>
<gene>
    <name evidence="3" type="ORF">FRC0190_02054</name>
    <name evidence="2" type="ORF">P8T80_10370</name>
</gene>
<dbReference type="RefSeq" id="WP_155874103.1">
    <property type="nucleotide sequence ID" value="NZ_JARUHM010000013.1"/>
</dbReference>
<evidence type="ECO:0000313" key="2">
    <source>
        <dbReference type="EMBL" id="MDT9411766.1"/>
    </source>
</evidence>
<dbReference type="Proteomes" id="UP001265983">
    <property type="component" value="Unassembled WGS sequence"/>
</dbReference>
<evidence type="ECO:0000313" key="3">
    <source>
        <dbReference type="EMBL" id="VZH86118.1"/>
    </source>
</evidence>
<reference evidence="2 5" key="2">
    <citation type="submission" date="2023-03" db="EMBL/GenBank/DDBJ databases">
        <title>Whole genome sequence of the first Corynebacterium rouxii strains isolated in Brazil: a recent member of Corynebacterium diphtheriae complex.</title>
        <authorList>
            <person name="Vieira V."/>
            <person name="Ramos J.N."/>
            <person name="Araujo M.R.B."/>
            <person name="Baio P.V."/>
            <person name="Sant'Anna L.O."/>
            <person name="Veras J.F.C."/>
            <person name="Vieira E.M.D."/>
            <person name="Sousa M.A.B."/>
            <person name="Camargo C.H."/>
            <person name="Sacchi C.T."/>
            <person name="Campos K.R."/>
            <person name="Santos M.B.N."/>
            <person name="Bokermann S."/>
            <person name="Alvim L.B."/>
            <person name="Santos L.S."/>
            <person name="Mattos-Guaraldi A.L."/>
        </authorList>
    </citation>
    <scope>NUCLEOTIDE SEQUENCE [LARGE SCALE GENOMIC DNA]</scope>
    <source>
        <strain evidence="2 5">70862</strain>
    </source>
</reference>
<keyword evidence="5" id="KW-1185">Reference proteome</keyword>
<dbReference type="Proteomes" id="UP000423525">
    <property type="component" value="Chromosome"/>
</dbReference>
<dbReference type="EMBL" id="JARUHM010000013">
    <property type="protein sequence ID" value="MDT9411766.1"/>
    <property type="molecule type" value="Genomic_DNA"/>
</dbReference>
<evidence type="ECO:0000256" key="1">
    <source>
        <dbReference type="SAM" id="Phobius"/>
    </source>
</evidence>
<evidence type="ECO:0000313" key="4">
    <source>
        <dbReference type="Proteomes" id="UP000423525"/>
    </source>
</evidence>
<keyword evidence="1" id="KW-1133">Transmembrane helix</keyword>
<name>A0A6I8MEJ0_9CORY</name>
<keyword evidence="1" id="KW-0472">Membrane</keyword>
<protein>
    <recommendedName>
        <fullName evidence="6">DUF393 domain-containing protein</fullName>
    </recommendedName>
</protein>
<evidence type="ECO:0000313" key="5">
    <source>
        <dbReference type="Proteomes" id="UP001265983"/>
    </source>
</evidence>
<proteinExistence type="predicted"/>